<dbReference type="EMBL" id="GBXM01038803">
    <property type="protein sequence ID" value="JAH69774.1"/>
    <property type="molecule type" value="Transcribed_RNA"/>
</dbReference>
<reference evidence="1" key="1">
    <citation type="submission" date="2014-11" db="EMBL/GenBank/DDBJ databases">
        <authorList>
            <person name="Amaro Gonzalez C."/>
        </authorList>
    </citation>
    <scope>NUCLEOTIDE SEQUENCE</scope>
</reference>
<name>A0A0E9UV91_ANGAN</name>
<proteinExistence type="predicted"/>
<organism evidence="1">
    <name type="scientific">Anguilla anguilla</name>
    <name type="common">European freshwater eel</name>
    <name type="synonym">Muraena anguilla</name>
    <dbReference type="NCBI Taxonomy" id="7936"/>
    <lineage>
        <taxon>Eukaryota</taxon>
        <taxon>Metazoa</taxon>
        <taxon>Chordata</taxon>
        <taxon>Craniata</taxon>
        <taxon>Vertebrata</taxon>
        <taxon>Euteleostomi</taxon>
        <taxon>Actinopterygii</taxon>
        <taxon>Neopterygii</taxon>
        <taxon>Teleostei</taxon>
        <taxon>Anguilliformes</taxon>
        <taxon>Anguillidae</taxon>
        <taxon>Anguilla</taxon>
    </lineage>
</organism>
<sequence length="12" mass="1406">MEHNFPSKKCKG</sequence>
<protein>
    <submittedName>
        <fullName evidence="1">Uncharacterized protein</fullName>
    </submittedName>
</protein>
<evidence type="ECO:0000313" key="1">
    <source>
        <dbReference type="EMBL" id="JAH69774.1"/>
    </source>
</evidence>
<accession>A0A0E9UV91</accession>
<reference evidence="1" key="2">
    <citation type="journal article" date="2015" name="Fish Shellfish Immunol.">
        <title>Early steps in the European eel (Anguilla anguilla)-Vibrio vulnificus interaction in the gills: Role of the RtxA13 toxin.</title>
        <authorList>
            <person name="Callol A."/>
            <person name="Pajuelo D."/>
            <person name="Ebbesson L."/>
            <person name="Teles M."/>
            <person name="MacKenzie S."/>
            <person name="Amaro C."/>
        </authorList>
    </citation>
    <scope>NUCLEOTIDE SEQUENCE</scope>
</reference>